<feature type="compositionally biased region" description="Basic residues" evidence="1">
    <location>
        <begin position="164"/>
        <end position="179"/>
    </location>
</feature>
<dbReference type="AlphaFoldDB" id="A0A183J209"/>
<reference evidence="2 3" key="2">
    <citation type="submission" date="2018-11" db="EMBL/GenBank/DDBJ databases">
        <authorList>
            <consortium name="Pathogen Informatics"/>
        </authorList>
    </citation>
    <scope>NUCLEOTIDE SEQUENCE [LARGE SCALE GENOMIC DNA]</scope>
</reference>
<keyword evidence="3" id="KW-1185">Reference proteome</keyword>
<dbReference type="EMBL" id="UZAM01013331">
    <property type="protein sequence ID" value="VDP27121.1"/>
    <property type="molecule type" value="Genomic_DNA"/>
</dbReference>
<name>A0A183J209_9BILA</name>
<feature type="region of interest" description="Disordered" evidence="1">
    <location>
        <begin position="67"/>
        <end position="86"/>
    </location>
</feature>
<evidence type="ECO:0000313" key="3">
    <source>
        <dbReference type="Proteomes" id="UP000270296"/>
    </source>
</evidence>
<gene>
    <name evidence="2" type="ORF">SBAD_LOCUS9907</name>
</gene>
<dbReference type="Proteomes" id="UP000270296">
    <property type="component" value="Unassembled WGS sequence"/>
</dbReference>
<proteinExistence type="predicted"/>
<feature type="region of interest" description="Disordered" evidence="1">
    <location>
        <begin position="135"/>
        <end position="179"/>
    </location>
</feature>
<accession>A0A183J209</accession>
<organism evidence="4">
    <name type="scientific">Soboliphyme baturini</name>
    <dbReference type="NCBI Taxonomy" id="241478"/>
    <lineage>
        <taxon>Eukaryota</taxon>
        <taxon>Metazoa</taxon>
        <taxon>Ecdysozoa</taxon>
        <taxon>Nematoda</taxon>
        <taxon>Enoplea</taxon>
        <taxon>Dorylaimia</taxon>
        <taxon>Dioctophymatida</taxon>
        <taxon>Dioctophymatoidea</taxon>
        <taxon>Soboliphymatidae</taxon>
        <taxon>Soboliphyme</taxon>
    </lineage>
</organism>
<feature type="compositionally biased region" description="Polar residues" evidence="1">
    <location>
        <begin position="76"/>
        <end position="85"/>
    </location>
</feature>
<protein>
    <submittedName>
        <fullName evidence="2 4">Uncharacterized protein</fullName>
    </submittedName>
</protein>
<evidence type="ECO:0000256" key="1">
    <source>
        <dbReference type="SAM" id="MobiDB-lite"/>
    </source>
</evidence>
<dbReference type="WBParaSite" id="SBAD_0001025801-mRNA-1">
    <property type="protein sequence ID" value="SBAD_0001025801-mRNA-1"/>
    <property type="gene ID" value="SBAD_0001025801"/>
</dbReference>
<evidence type="ECO:0000313" key="2">
    <source>
        <dbReference type="EMBL" id="VDP27121.1"/>
    </source>
</evidence>
<sequence>MSSIDKVFMLVRRFVDRYTLSVWAPELYSCCAPCSSVVSVRLTVQTLVVRRVPFGSSTVTKHRIGLSGTGADRAAPSTSVGTADSSMRVECQRHRTGRPSSGHHRLPSVVDTYRPSRFPSSCPVVSPERRLQCAAPPTEGTTFAPPSHSRPPSCKPIDHLAERRQRKRFSYRFRPSVRR</sequence>
<evidence type="ECO:0000313" key="4">
    <source>
        <dbReference type="WBParaSite" id="SBAD_0001025801-mRNA-1"/>
    </source>
</evidence>
<reference evidence="4" key="1">
    <citation type="submission" date="2016-06" db="UniProtKB">
        <authorList>
            <consortium name="WormBaseParasite"/>
        </authorList>
    </citation>
    <scope>IDENTIFICATION</scope>
</reference>